<evidence type="ECO:0000256" key="9">
    <source>
        <dbReference type="ARBA" id="ARBA00023065"/>
    </source>
</evidence>
<evidence type="ECO:0000256" key="7">
    <source>
        <dbReference type="ARBA" id="ARBA00022989"/>
    </source>
</evidence>
<evidence type="ECO:0000256" key="6">
    <source>
        <dbReference type="ARBA" id="ARBA00022979"/>
    </source>
</evidence>
<keyword evidence="5" id="KW-0769">Symport</keyword>
<feature type="transmembrane region" description="Helical" evidence="15">
    <location>
        <begin position="223"/>
        <end position="248"/>
    </location>
</feature>
<keyword evidence="17" id="KW-1185">Reference proteome</keyword>
<evidence type="ECO:0000256" key="10">
    <source>
        <dbReference type="ARBA" id="ARBA00023136"/>
    </source>
</evidence>
<gene>
    <name evidence="16" type="ORF">FSP39_011797</name>
</gene>
<comment type="caution">
    <text evidence="16">The sequence shown here is derived from an EMBL/GenBank/DDBJ whole genome shotgun (WGS) entry which is preliminary data.</text>
</comment>
<dbReference type="Proteomes" id="UP001186944">
    <property type="component" value="Unassembled WGS sequence"/>
</dbReference>
<feature type="transmembrane region" description="Helical" evidence="15">
    <location>
        <begin position="167"/>
        <end position="187"/>
    </location>
</feature>
<evidence type="ECO:0000256" key="12">
    <source>
        <dbReference type="ARBA" id="ARBA00023201"/>
    </source>
</evidence>
<evidence type="ECO:0008006" key="18">
    <source>
        <dbReference type="Google" id="ProtNLM"/>
    </source>
</evidence>
<dbReference type="PANTHER" id="PTHR45897:SF4">
    <property type="entry name" value="HIGH-AFFINITY CHOLINE TRANSPORTER 1"/>
    <property type="match status" value="1"/>
</dbReference>
<dbReference type="PROSITE" id="PS50283">
    <property type="entry name" value="NA_SOLUT_SYMP_3"/>
    <property type="match status" value="1"/>
</dbReference>
<feature type="transmembrane region" description="Helical" evidence="15">
    <location>
        <begin position="268"/>
        <end position="288"/>
    </location>
</feature>
<feature type="transmembrane region" description="Helical" evidence="15">
    <location>
        <begin position="58"/>
        <end position="77"/>
    </location>
</feature>
<keyword evidence="4 15" id="KW-0812">Transmembrane</keyword>
<evidence type="ECO:0000256" key="3">
    <source>
        <dbReference type="ARBA" id="ARBA00022448"/>
    </source>
</evidence>
<comment type="subcellular location">
    <subcellularLocation>
        <location evidence="1">Membrane</location>
        <topology evidence="1">Multi-pass membrane protein</topology>
    </subcellularLocation>
</comment>
<dbReference type="InterPro" id="IPR038377">
    <property type="entry name" value="Na/Glc_symporter_sf"/>
</dbReference>
<keyword evidence="11" id="KW-0325">Glycoprotein</keyword>
<evidence type="ECO:0000313" key="16">
    <source>
        <dbReference type="EMBL" id="KAK3085989.1"/>
    </source>
</evidence>
<evidence type="ECO:0000256" key="8">
    <source>
        <dbReference type="ARBA" id="ARBA00023053"/>
    </source>
</evidence>
<name>A0AA88XR70_PINIB</name>
<accession>A0AA88XR70</accession>
<dbReference type="EMBL" id="VSWD01000012">
    <property type="protein sequence ID" value="KAK3085989.1"/>
    <property type="molecule type" value="Genomic_DNA"/>
</dbReference>
<evidence type="ECO:0000256" key="15">
    <source>
        <dbReference type="SAM" id="Phobius"/>
    </source>
</evidence>
<keyword evidence="3" id="KW-0813">Transport</keyword>
<keyword evidence="7 15" id="KW-1133">Transmembrane helix</keyword>
<reference evidence="16" key="1">
    <citation type="submission" date="2019-08" db="EMBL/GenBank/DDBJ databases">
        <title>The improved chromosome-level genome for the pearl oyster Pinctada fucata martensii using PacBio sequencing and Hi-C.</title>
        <authorList>
            <person name="Zheng Z."/>
        </authorList>
    </citation>
    <scope>NUCLEOTIDE SEQUENCE</scope>
    <source>
        <strain evidence="16">ZZ-2019</strain>
        <tissue evidence="16">Adductor muscle</tissue>
    </source>
</reference>
<dbReference type="GO" id="GO:0005307">
    <property type="term" value="F:choline:sodium symporter activity"/>
    <property type="evidence" value="ECO:0007669"/>
    <property type="project" value="TreeGrafter"/>
</dbReference>
<evidence type="ECO:0000256" key="2">
    <source>
        <dbReference type="ARBA" id="ARBA00006434"/>
    </source>
</evidence>
<keyword evidence="10 15" id="KW-0472">Membrane</keyword>
<dbReference type="GO" id="GO:0008292">
    <property type="term" value="P:acetylcholine biosynthetic process"/>
    <property type="evidence" value="ECO:0007669"/>
    <property type="project" value="TreeGrafter"/>
</dbReference>
<keyword evidence="8" id="KW-0915">Sodium</keyword>
<evidence type="ECO:0000313" key="17">
    <source>
        <dbReference type="Proteomes" id="UP001186944"/>
    </source>
</evidence>
<feature type="transmembrane region" description="Helical" evidence="15">
    <location>
        <begin position="30"/>
        <end position="52"/>
    </location>
</feature>
<keyword evidence="9" id="KW-0406">Ion transport</keyword>
<evidence type="ECO:0000256" key="14">
    <source>
        <dbReference type="SAM" id="MobiDB-lite"/>
    </source>
</evidence>
<dbReference type="GO" id="GO:0005886">
    <property type="term" value="C:plasma membrane"/>
    <property type="evidence" value="ECO:0007669"/>
    <property type="project" value="TreeGrafter"/>
</dbReference>
<feature type="transmembrane region" description="Helical" evidence="15">
    <location>
        <begin position="126"/>
        <end position="146"/>
    </location>
</feature>
<keyword evidence="12" id="KW-0739">Sodium transport</keyword>
<evidence type="ECO:0000256" key="5">
    <source>
        <dbReference type="ARBA" id="ARBA00022847"/>
    </source>
</evidence>
<dbReference type="PANTHER" id="PTHR45897">
    <property type="entry name" value="HIGH-AFFINITY CHOLINE TRANSPORTER 1"/>
    <property type="match status" value="1"/>
</dbReference>
<comment type="similarity">
    <text evidence="2 13">Belongs to the sodium:solute symporter (SSF) (TC 2.A.21) family.</text>
</comment>
<sequence length="402" mass="43925">MDKAGYTTMFDPIQNKFGKKMGALIFLNELLANVIWEASILLSLGSSLSFIIDVNFELSVIASTCVAVVYTFFGGMYSVSFTDIIQLTIMSLCLVLVIPFVCMNEAVHFESVGNDWTGSLPTNLWILYYTDICLLCLGGGVPWAYAYQGAFACRTLGIAQKAIMISIGLSLLLIIPPSVVGISGAAADWNMTSYTGNSTLSFDQWSEVFPMALRYLCPSTVSILGLAAISAAVMSSVDTIVLSTGGVFTRNIYQNILHPQASQTEILWVLRISVLVVGALGVIIAVNVRSVYALSVLSGDVMYVTQFPQLICALWLECGNTYGSLCGFLIGLTIRILGGEPLLRIPSIIRFPFYDEATDTQLFPFRTLSMDKTETKAKKQKPSPHENKRTPDMRVRPGAQEE</sequence>
<keyword evidence="6" id="KW-0530">Neurotransmitter biosynthesis</keyword>
<evidence type="ECO:0000256" key="4">
    <source>
        <dbReference type="ARBA" id="ARBA00022692"/>
    </source>
</evidence>
<protein>
    <recommendedName>
        <fullName evidence="18">High-affinity choline transporter 1-like</fullName>
    </recommendedName>
</protein>
<feature type="compositionally biased region" description="Basic and acidic residues" evidence="14">
    <location>
        <begin position="371"/>
        <end position="395"/>
    </location>
</feature>
<proteinExistence type="inferred from homology"/>
<dbReference type="InterPro" id="IPR001734">
    <property type="entry name" value="Na/solute_symporter"/>
</dbReference>
<evidence type="ECO:0000256" key="13">
    <source>
        <dbReference type="RuleBase" id="RU362091"/>
    </source>
</evidence>
<dbReference type="AlphaFoldDB" id="A0AA88XR70"/>
<organism evidence="16 17">
    <name type="scientific">Pinctada imbricata</name>
    <name type="common">Atlantic pearl-oyster</name>
    <name type="synonym">Pinctada martensii</name>
    <dbReference type="NCBI Taxonomy" id="66713"/>
    <lineage>
        <taxon>Eukaryota</taxon>
        <taxon>Metazoa</taxon>
        <taxon>Spiralia</taxon>
        <taxon>Lophotrochozoa</taxon>
        <taxon>Mollusca</taxon>
        <taxon>Bivalvia</taxon>
        <taxon>Autobranchia</taxon>
        <taxon>Pteriomorphia</taxon>
        <taxon>Pterioida</taxon>
        <taxon>Pterioidea</taxon>
        <taxon>Pteriidae</taxon>
        <taxon>Pinctada</taxon>
    </lineage>
</organism>
<dbReference type="InterPro" id="IPR052244">
    <property type="entry name" value="Choline_transporter"/>
</dbReference>
<evidence type="ECO:0000256" key="1">
    <source>
        <dbReference type="ARBA" id="ARBA00004141"/>
    </source>
</evidence>
<dbReference type="Pfam" id="PF00474">
    <property type="entry name" value="SSF"/>
    <property type="match status" value="1"/>
</dbReference>
<evidence type="ECO:0000256" key="11">
    <source>
        <dbReference type="ARBA" id="ARBA00023180"/>
    </source>
</evidence>
<dbReference type="Gene3D" id="1.20.1730.10">
    <property type="entry name" value="Sodium/glucose cotransporter"/>
    <property type="match status" value="1"/>
</dbReference>
<feature type="region of interest" description="Disordered" evidence="14">
    <location>
        <begin position="371"/>
        <end position="402"/>
    </location>
</feature>
<feature type="transmembrane region" description="Helical" evidence="15">
    <location>
        <begin position="84"/>
        <end position="106"/>
    </location>
</feature>